<dbReference type="Pfam" id="PF08011">
    <property type="entry name" value="PDDEXK_9"/>
    <property type="match status" value="1"/>
</dbReference>
<dbReference type="OrthoDB" id="1050390at2"/>
<dbReference type="AlphaFoldDB" id="A0A2T5RTI4"/>
<reference evidence="2 3" key="1">
    <citation type="submission" date="2018-04" db="EMBL/GenBank/DDBJ databases">
        <title>Subsurface microbial communities from deep shales in Ohio and West Virginia, USA.</title>
        <authorList>
            <person name="Wrighton K."/>
        </authorList>
    </citation>
    <scope>NUCLEOTIDE SEQUENCE [LARGE SCALE GENOMIC DNA]</scope>
    <source>
        <strain evidence="2 3">WC1</strain>
    </source>
</reference>
<dbReference type="InterPro" id="IPR012547">
    <property type="entry name" value="PDDEXK_9"/>
</dbReference>
<comment type="caution">
    <text evidence="2">The sequence shown here is derived from an EMBL/GenBank/DDBJ whole genome shotgun (WGS) entry which is preliminary data.</text>
</comment>
<organism evidence="2 3">
    <name type="scientific">Halanaerobium saccharolyticum</name>
    <dbReference type="NCBI Taxonomy" id="43595"/>
    <lineage>
        <taxon>Bacteria</taxon>
        <taxon>Bacillati</taxon>
        <taxon>Bacillota</taxon>
        <taxon>Clostridia</taxon>
        <taxon>Halanaerobiales</taxon>
        <taxon>Halanaerobiaceae</taxon>
        <taxon>Halanaerobium</taxon>
    </lineage>
</organism>
<dbReference type="InterPro" id="IPR018631">
    <property type="entry name" value="AAA-ATPase-like_dom"/>
</dbReference>
<evidence type="ECO:0000313" key="2">
    <source>
        <dbReference type="EMBL" id="PTW03565.1"/>
    </source>
</evidence>
<protein>
    <submittedName>
        <fullName evidence="2">PD-(D/E)XK nuclease superfamily protein</fullName>
    </submittedName>
</protein>
<name>A0A2T5RTI4_9FIRM</name>
<accession>A0A2T5RTI4</accession>
<dbReference type="Gene3D" id="3.40.50.300">
    <property type="entry name" value="P-loop containing nucleotide triphosphate hydrolases"/>
    <property type="match status" value="1"/>
</dbReference>
<evidence type="ECO:0000259" key="1">
    <source>
        <dbReference type="Pfam" id="PF09820"/>
    </source>
</evidence>
<dbReference type="Proteomes" id="UP000244089">
    <property type="component" value="Unassembled WGS sequence"/>
</dbReference>
<gene>
    <name evidence="2" type="ORF">C8C76_101206</name>
</gene>
<dbReference type="InterPro" id="IPR027417">
    <property type="entry name" value="P-loop_NTPase"/>
</dbReference>
<feature type="domain" description="AAA-ATPase-like" evidence="1">
    <location>
        <begin position="7"/>
        <end position="231"/>
    </location>
</feature>
<dbReference type="RefSeq" id="WP_108137788.1">
    <property type="nucleotide sequence ID" value="NZ_JBQPXQ010000026.1"/>
</dbReference>
<sequence>MQKKLAIGINDFKKLREENYYYVDKSLLIKEIIDEDAEVLLLPRPRRFGKSLNLSMLRYFFENSENDNSNLFSGLKIAENEFNCLEKMGKFPVINLDFKGSRANNWELALQRLKRSIAVEFQRHSYLLKSDKLLEYEKEEYQDIMALKADQTAYEFALENLSRYLKEFHQQNVIILIDEYDEAVQASYLNEYYDQMLDFMRSFLIRGLKGNPNLEKGILTGILRVAKESIFSGLNNLLVSGLLESKYDQFFGLLEKEVEEIFSYYDLEYRLQEVKRWYNGYYFGDQLVYNPWSIINCIASQGELKPYWVNTSGNELIKDLIINAEAEVKGQFEDLLKNKSFKTRIDENIVFADVRTKSSSLWSFLLYSGYLKANTRQREQGRLYCELEIPNQEIKYIYEEIIYDWLEESISSNKLSEMLTALITGNIEEFSLIFKDFVLSSMSSFDPAGNEAEKVYHAFVLGLLLNLNDNYEINSNRESGYGRYDIMVIPNKKDKLGIIIEFKKVADNENLDKAVKAALKQIEERKYQQELEKRGIKNVIHLGIAFSGKNVKIKAAE</sequence>
<proteinExistence type="predicted"/>
<dbReference type="PANTHER" id="PTHR34825:SF1">
    <property type="entry name" value="AAA-ATPASE-LIKE DOMAIN-CONTAINING PROTEIN"/>
    <property type="match status" value="1"/>
</dbReference>
<evidence type="ECO:0000313" key="3">
    <source>
        <dbReference type="Proteomes" id="UP000244089"/>
    </source>
</evidence>
<dbReference type="PANTHER" id="PTHR34825">
    <property type="entry name" value="CONSERVED PROTEIN, WITH A WEAK D-GALACTARATE DEHYDRATASE/ALTRONATE HYDROLASE DOMAIN"/>
    <property type="match status" value="1"/>
</dbReference>
<dbReference type="EMBL" id="QAXS01000001">
    <property type="protein sequence ID" value="PTW03565.1"/>
    <property type="molecule type" value="Genomic_DNA"/>
</dbReference>
<dbReference type="Pfam" id="PF09820">
    <property type="entry name" value="AAA-ATPase_like"/>
    <property type="match status" value="1"/>
</dbReference>